<proteinExistence type="predicted"/>
<dbReference type="Proteomes" id="UP001271890">
    <property type="component" value="Unassembled WGS sequence"/>
</dbReference>
<accession>A0ABU4S9P6</accession>
<reference evidence="2" key="1">
    <citation type="journal article" date="2024" name="Toxins">
        <title>Genome Sequence Analysis of Native Xenorhabdus Strains Isolated from Entomopathogenic Nematodes in Argentina.</title>
        <authorList>
            <person name="Palma L."/>
            <person name="Frizzo L."/>
            <person name="Kaiser S."/>
            <person name="Berry C."/>
            <person name="Caballero P."/>
            <person name="Bode H.B."/>
            <person name="Del Valle E.E."/>
        </authorList>
    </citation>
    <scope>NUCLEOTIDE SEQUENCE [LARGE SCALE GENOMIC DNA]</scope>
    <source>
        <strain evidence="2">12</strain>
    </source>
</reference>
<gene>
    <name evidence="1" type="ORF">FE392_09315</name>
</gene>
<keyword evidence="2" id="KW-1185">Reference proteome</keyword>
<dbReference type="EMBL" id="VCDN01000033">
    <property type="protein sequence ID" value="MDX7987528.1"/>
    <property type="molecule type" value="Genomic_DNA"/>
</dbReference>
<evidence type="ECO:0008006" key="3">
    <source>
        <dbReference type="Google" id="ProtNLM"/>
    </source>
</evidence>
<comment type="caution">
    <text evidence="1">The sequence shown here is derived from an EMBL/GenBank/DDBJ whole genome shotgun (WGS) entry which is preliminary data.</text>
</comment>
<protein>
    <recommendedName>
        <fullName evidence="3">Transposase</fullName>
    </recommendedName>
</protein>
<evidence type="ECO:0000313" key="1">
    <source>
        <dbReference type="EMBL" id="MDX7987528.1"/>
    </source>
</evidence>
<sequence length="35" mass="4021">MLGSDSKTLFDTKRKQVITHVFGPRRTDATCRKLI</sequence>
<name>A0ABU4S9P6_9GAMM</name>
<evidence type="ECO:0000313" key="2">
    <source>
        <dbReference type="Proteomes" id="UP001271890"/>
    </source>
</evidence>
<organism evidence="1 2">
    <name type="scientific">Xenorhabdus santafensis</name>
    <dbReference type="NCBI Taxonomy" id="2582833"/>
    <lineage>
        <taxon>Bacteria</taxon>
        <taxon>Pseudomonadati</taxon>
        <taxon>Pseudomonadota</taxon>
        <taxon>Gammaproteobacteria</taxon>
        <taxon>Enterobacterales</taxon>
        <taxon>Morganellaceae</taxon>
        <taxon>Xenorhabdus</taxon>
    </lineage>
</organism>